<evidence type="ECO:0000256" key="9">
    <source>
        <dbReference type="ARBA" id="ARBA00053367"/>
    </source>
</evidence>
<evidence type="ECO:0000256" key="8">
    <source>
        <dbReference type="ARBA" id="ARBA00023136"/>
    </source>
</evidence>
<dbReference type="GO" id="GO:0000139">
    <property type="term" value="C:Golgi membrane"/>
    <property type="evidence" value="ECO:0007669"/>
    <property type="project" value="UniProtKB-SubCell"/>
</dbReference>
<dbReference type="GO" id="GO:0007219">
    <property type="term" value="P:Notch signaling pathway"/>
    <property type="evidence" value="ECO:0007669"/>
    <property type="project" value="UniProtKB-KW"/>
</dbReference>
<dbReference type="InterPro" id="IPR006639">
    <property type="entry name" value="Preselin/SPP"/>
</dbReference>
<dbReference type="GO" id="GO:0005789">
    <property type="term" value="C:endoplasmic reticulum membrane"/>
    <property type="evidence" value="ECO:0007669"/>
    <property type="project" value="UniProtKB-SubCell"/>
</dbReference>
<feature type="region of interest" description="Disordered" evidence="12">
    <location>
        <begin position="261"/>
        <end position="320"/>
    </location>
</feature>
<reference evidence="13" key="2">
    <citation type="submission" date="2019-06" db="EMBL/GenBank/DDBJ databases">
        <title>Genomics analysis of Aphanomyces spp. identifies a new class of oomycete effector associated with host adaptation.</title>
        <authorList>
            <person name="Gaulin E."/>
        </authorList>
    </citation>
    <scope>NUCLEOTIDE SEQUENCE</scope>
    <source>
        <strain evidence="13">CBS 578.67</strain>
    </source>
</reference>
<dbReference type="GO" id="GO:0044351">
    <property type="term" value="P:macropinocytosis"/>
    <property type="evidence" value="ECO:0007669"/>
    <property type="project" value="UniProtKB-ARBA"/>
</dbReference>
<keyword evidence="7 11" id="KW-0333">Golgi apparatus</keyword>
<feature type="transmembrane region" description="Helical" evidence="11">
    <location>
        <begin position="426"/>
        <end position="444"/>
    </location>
</feature>
<dbReference type="PANTHER" id="PTHR10202">
    <property type="entry name" value="PRESENILIN"/>
    <property type="match status" value="1"/>
</dbReference>
<dbReference type="GO" id="GO:0016485">
    <property type="term" value="P:protein processing"/>
    <property type="evidence" value="ECO:0007669"/>
    <property type="project" value="InterPro"/>
</dbReference>
<keyword evidence="2 11" id="KW-0812">Transmembrane</keyword>
<dbReference type="OrthoDB" id="432970at2759"/>
<dbReference type="Pfam" id="PF01080">
    <property type="entry name" value="Presenilin"/>
    <property type="match status" value="1"/>
</dbReference>
<feature type="transmembrane region" description="Helical" evidence="11">
    <location>
        <begin position="123"/>
        <end position="146"/>
    </location>
</feature>
<evidence type="ECO:0000256" key="3">
    <source>
        <dbReference type="ARBA" id="ARBA00022801"/>
    </source>
</evidence>
<dbReference type="Gene3D" id="1.10.472.100">
    <property type="entry name" value="Presenilin"/>
    <property type="match status" value="1"/>
</dbReference>
<feature type="transmembrane region" description="Helical" evidence="11">
    <location>
        <begin position="44"/>
        <end position="63"/>
    </location>
</feature>
<comment type="similarity">
    <text evidence="1 11">Belongs to the peptidase A22A family.</text>
</comment>
<evidence type="ECO:0000256" key="5">
    <source>
        <dbReference type="ARBA" id="ARBA00022976"/>
    </source>
</evidence>
<dbReference type="AlphaFoldDB" id="A0A485KH25"/>
<feature type="region of interest" description="Disordered" evidence="12">
    <location>
        <begin position="1"/>
        <end position="23"/>
    </location>
</feature>
<dbReference type="GO" id="GO:0042500">
    <property type="term" value="F:aspartic endopeptidase activity, intramembrane cleaving"/>
    <property type="evidence" value="ECO:0007669"/>
    <property type="project" value="InterPro"/>
</dbReference>
<keyword evidence="15" id="KW-1185">Reference proteome</keyword>
<dbReference type="EC" id="3.4.23.-" evidence="11"/>
<proteinExistence type="inferred from homology"/>
<evidence type="ECO:0000256" key="12">
    <source>
        <dbReference type="SAM" id="MobiDB-lite"/>
    </source>
</evidence>
<keyword evidence="4 11" id="KW-0256">Endoplasmic reticulum</keyword>
<dbReference type="InterPro" id="IPR042524">
    <property type="entry name" value="Presenilin_C"/>
</dbReference>
<dbReference type="InterPro" id="IPR001108">
    <property type="entry name" value="Peptidase_A22A"/>
</dbReference>
<feature type="compositionally biased region" description="Polar residues" evidence="12">
    <location>
        <begin position="279"/>
        <end position="289"/>
    </location>
</feature>
<evidence type="ECO:0000256" key="2">
    <source>
        <dbReference type="ARBA" id="ARBA00022692"/>
    </source>
</evidence>
<evidence type="ECO:0000256" key="11">
    <source>
        <dbReference type="RuleBase" id="RU361148"/>
    </source>
</evidence>
<dbReference type="FunFam" id="1.10.472.100:FF:000003">
    <property type="entry name" value="Presenilin"/>
    <property type="match status" value="1"/>
</dbReference>
<evidence type="ECO:0000256" key="6">
    <source>
        <dbReference type="ARBA" id="ARBA00022989"/>
    </source>
</evidence>
<evidence type="ECO:0000256" key="7">
    <source>
        <dbReference type="ARBA" id="ARBA00023034"/>
    </source>
</evidence>
<protein>
    <recommendedName>
        <fullName evidence="11">Presenilin</fullName>
        <ecNumber evidence="11">3.4.23.-</ecNumber>
    </recommendedName>
</protein>
<dbReference type="GO" id="GO:0070765">
    <property type="term" value="C:gamma-secretase complex"/>
    <property type="evidence" value="ECO:0007669"/>
    <property type="project" value="UniProtKB-ARBA"/>
</dbReference>
<feature type="compositionally biased region" description="Basic and acidic residues" evidence="12">
    <location>
        <begin position="295"/>
        <end position="310"/>
    </location>
</feature>
<comment type="domain">
    <text evidence="11">The PAL motif is required for normal active site conformation.</text>
</comment>
<feature type="transmembrane region" description="Helical" evidence="11">
    <location>
        <begin position="94"/>
        <end position="116"/>
    </location>
</feature>
<comment type="subcellular location">
    <subcellularLocation>
        <location evidence="11">Endoplasmic reticulum membrane</location>
        <topology evidence="11">Multi-pass membrane protein</topology>
    </subcellularLocation>
    <subcellularLocation>
        <location evidence="11">Golgi apparatus membrane</location>
        <topology evidence="11">Multi-pass membrane protein</topology>
    </subcellularLocation>
</comment>
<comment type="function">
    <text evidence="11">Probable subunit of the gamma-secretase complex, an endoprotease complex that catalyzes the intramembrane cleavage of integral membrane proteins such as Notch receptors.</text>
</comment>
<dbReference type="EMBL" id="VJMH01001504">
    <property type="protein sequence ID" value="KAF0711777.1"/>
    <property type="molecule type" value="Genomic_DNA"/>
</dbReference>
<dbReference type="PANTHER" id="PTHR10202:SF13">
    <property type="entry name" value="PRESENILIN HOMOLOG"/>
    <property type="match status" value="1"/>
</dbReference>
<keyword evidence="5 11" id="KW-0914">Notch signaling pathway</keyword>
<dbReference type="PRINTS" id="PR01072">
    <property type="entry name" value="PRESENILIN"/>
</dbReference>
<accession>A0A485KH25</accession>
<organism evidence="14 15">
    <name type="scientific">Aphanomyces stellatus</name>
    <dbReference type="NCBI Taxonomy" id="120398"/>
    <lineage>
        <taxon>Eukaryota</taxon>
        <taxon>Sar</taxon>
        <taxon>Stramenopiles</taxon>
        <taxon>Oomycota</taxon>
        <taxon>Saprolegniomycetes</taxon>
        <taxon>Saprolegniales</taxon>
        <taxon>Verrucalvaceae</taxon>
        <taxon>Aphanomyces</taxon>
    </lineage>
</organism>
<evidence type="ECO:0000313" key="14">
    <source>
        <dbReference type="EMBL" id="VFT82116.1"/>
    </source>
</evidence>
<reference evidence="14 15" key="1">
    <citation type="submission" date="2019-03" db="EMBL/GenBank/DDBJ databases">
        <authorList>
            <person name="Gaulin E."/>
            <person name="Dumas B."/>
        </authorList>
    </citation>
    <scope>NUCLEOTIDE SEQUENCE [LARGE SCALE GENOMIC DNA]</scope>
    <source>
        <strain evidence="14">CBS 568.67</strain>
    </source>
</reference>
<evidence type="ECO:0000256" key="10">
    <source>
        <dbReference type="ARBA" id="ARBA00066080"/>
    </source>
</evidence>
<evidence type="ECO:0000256" key="4">
    <source>
        <dbReference type="ARBA" id="ARBA00022824"/>
    </source>
</evidence>
<keyword evidence="3 11" id="KW-0378">Hydrolase</keyword>
<comment type="function">
    <text evidence="9">Probable catalytic subunit of the gamma-secretase complex, an endoprotease complex that catalyzes the intramembrane cleavage of integral membrane proteins such as Notch receptors. Requires the other members of the gamma-secretase complex to have a protease activity.</text>
</comment>
<feature type="transmembrane region" description="Helical" evidence="11">
    <location>
        <begin position="399"/>
        <end position="420"/>
    </location>
</feature>
<name>A0A485KH25_9STRA</name>
<dbReference type="GO" id="GO:0006509">
    <property type="term" value="P:membrane protein ectodomain proteolysis"/>
    <property type="evidence" value="ECO:0007669"/>
    <property type="project" value="TreeGrafter"/>
</dbReference>
<sequence length="458" mass="50460">MLPRSVPLVGKQTRPRPENELLGTQENNEVDIEDLMHSLGSFRAVLLPVTLTMILSSLASVIITDPDSAAQIAQAYLVYQPEDGESDSTLLGHALINALAIVGFFVVATFVIVICYKFKFTNCLVGYMFLSSAVLLGVLGGHLVIVALEQVDVVVDSISFWFIMYNFAVVGVLSIFYQKGVSMSLTQSYLVAVSTIMAWQLSKFPEWTTWALVVVLAFYDLCAVLTPCGPLKCLVNLIQQEGRPLPGLLYEAEVQRTFHSSGPETQQYYQRGRPFPESSDVSSAATCTFTRRRSRQDEDATDDGPRHDEPLLGDQHATSSSSMSVREKLHAFYTQVNPSAIPRIDQVLAMYEGREADLWADLAAKYGTADDDEDNTIKLGLGDFVFYSVLVSRAAMFDFSAMVGCLVSILMGLGGTLFLLSVYKSALPALPISILLGVSIYLWIRFSLIEFLEQGVQM</sequence>
<evidence type="ECO:0000313" key="15">
    <source>
        <dbReference type="Proteomes" id="UP000332933"/>
    </source>
</evidence>
<evidence type="ECO:0000256" key="1">
    <source>
        <dbReference type="ARBA" id="ARBA00008604"/>
    </source>
</evidence>
<dbReference type="EMBL" id="CAADRA010001505">
    <property type="protein sequence ID" value="VFT82116.1"/>
    <property type="molecule type" value="Genomic_DNA"/>
</dbReference>
<evidence type="ECO:0000313" key="13">
    <source>
        <dbReference type="EMBL" id="KAF0711777.1"/>
    </source>
</evidence>
<comment type="subunit">
    <text evidence="10">Homodimer. Component of the gamma-secretase complex, a complex composed of a presenilin homodimer, nicastrin, aph1 and pen2.</text>
</comment>
<keyword evidence="6 11" id="KW-1133">Transmembrane helix</keyword>
<keyword evidence="8 11" id="KW-0472">Membrane</keyword>
<dbReference type="SMART" id="SM00730">
    <property type="entry name" value="PSN"/>
    <property type="match status" value="1"/>
</dbReference>
<dbReference type="Proteomes" id="UP000332933">
    <property type="component" value="Unassembled WGS sequence"/>
</dbReference>
<gene>
    <name evidence="14" type="primary">Aste57867_5035</name>
    <name evidence="13" type="ORF">As57867_005022</name>
    <name evidence="14" type="ORF">ASTE57867_5035</name>
</gene>
<keyword evidence="11" id="KW-0645">Protease</keyword>
<feature type="transmembrane region" description="Helical" evidence="11">
    <location>
        <begin position="158"/>
        <end position="177"/>
    </location>
</feature>